<keyword evidence="4" id="KW-1185">Reference proteome</keyword>
<dbReference type="Gene3D" id="2.60.40.1180">
    <property type="entry name" value="Golgi alpha-mannosidase II"/>
    <property type="match status" value="1"/>
</dbReference>
<feature type="compositionally biased region" description="Basic residues" evidence="1">
    <location>
        <begin position="338"/>
        <end position="364"/>
    </location>
</feature>
<accession>A0A8H6D5H5</accession>
<name>A0A8H6D5H5_9HYPO</name>
<reference evidence="3 4" key="1">
    <citation type="submission" date="2020-05" db="EMBL/GenBank/DDBJ databases">
        <title>Identification and distribution of gene clusters putatively required for synthesis of sphingolipid metabolism inhibitors in phylogenetically diverse species of the filamentous fungus Fusarium.</title>
        <authorList>
            <person name="Kim H.-S."/>
            <person name="Busman M."/>
            <person name="Brown D.W."/>
            <person name="Divon H."/>
            <person name="Uhlig S."/>
            <person name="Proctor R.H."/>
        </authorList>
    </citation>
    <scope>NUCLEOTIDE SEQUENCE [LARGE SCALE GENOMIC DNA]</scope>
    <source>
        <strain evidence="3 4">NRRL 66235</strain>
    </source>
</reference>
<dbReference type="OrthoDB" id="2012278at2759"/>
<gene>
    <name evidence="3" type="ORF">FMUND_12711</name>
</gene>
<evidence type="ECO:0000259" key="2">
    <source>
        <dbReference type="Pfam" id="PF17189"/>
    </source>
</evidence>
<proteinExistence type="predicted"/>
<sequence length="364" mass="38538">MLSTAEQAADVIPILYNELKSNGLSDIKTTCCDNIGWKSQMEYTEKLAELDVEKYLGVITSHQYSSDPEMPMNTTLPTWMTEGAANDDTFATAWYSNGGSNEGFTWAVKIAQGIVNAELSAYIYWEGLETNNKGSLSHMIDTDGTNFSISSILWAMAHWSRHIRPGAHRLSTNGIVQDTIVGAFENVDGSVVMVLTNSGTAAQTVDLSVPGGSFSTAQAFTSDAESQIVDTQVTLSNGAVKVTVPVHGVVTVKLTTGKSSASVSTTIPSTSTPAATSENQTSVYQTVSATTLSVVRASTYAQSTAVAVSTKAVSDTASTAPAASTGLSKSLEGSTTKKSVHRPQKTHGTAHHRCGRRGSHHHDH</sequence>
<dbReference type="InterPro" id="IPR017853">
    <property type="entry name" value="GH"/>
</dbReference>
<protein>
    <submittedName>
        <fullName evidence="3">Carbohydrate-binding module family 1</fullName>
    </submittedName>
</protein>
<dbReference type="Pfam" id="PF17189">
    <property type="entry name" value="Glyco_hydro_30C"/>
    <property type="match status" value="1"/>
</dbReference>
<dbReference type="GO" id="GO:0004553">
    <property type="term" value="F:hydrolase activity, hydrolyzing O-glycosyl compounds"/>
    <property type="evidence" value="ECO:0007669"/>
    <property type="project" value="InterPro"/>
</dbReference>
<dbReference type="PANTHER" id="PTHR42767">
    <property type="entry name" value="ENDO-BETA-1,6-GALACTANASE"/>
    <property type="match status" value="1"/>
</dbReference>
<evidence type="ECO:0000256" key="1">
    <source>
        <dbReference type="SAM" id="MobiDB-lite"/>
    </source>
</evidence>
<comment type="caution">
    <text evidence="3">The sequence shown here is derived from an EMBL/GenBank/DDBJ whole genome shotgun (WGS) entry which is preliminary data.</text>
</comment>
<dbReference type="Proteomes" id="UP000544331">
    <property type="component" value="Unassembled WGS sequence"/>
</dbReference>
<organism evidence="3 4">
    <name type="scientific">Fusarium mundagurra</name>
    <dbReference type="NCBI Taxonomy" id="1567541"/>
    <lineage>
        <taxon>Eukaryota</taxon>
        <taxon>Fungi</taxon>
        <taxon>Dikarya</taxon>
        <taxon>Ascomycota</taxon>
        <taxon>Pezizomycotina</taxon>
        <taxon>Sordariomycetes</taxon>
        <taxon>Hypocreomycetidae</taxon>
        <taxon>Hypocreales</taxon>
        <taxon>Nectriaceae</taxon>
        <taxon>Fusarium</taxon>
        <taxon>Fusarium fujikuroi species complex</taxon>
    </lineage>
</organism>
<feature type="compositionally biased region" description="Low complexity" evidence="1">
    <location>
        <begin position="312"/>
        <end position="325"/>
    </location>
</feature>
<dbReference type="SUPFAM" id="SSF51011">
    <property type="entry name" value="Glycosyl hydrolase domain"/>
    <property type="match status" value="1"/>
</dbReference>
<dbReference type="PANTHER" id="PTHR42767:SF1">
    <property type="entry name" value="ENDO-BETA-1,6-GALACTANASE-LIKE DOMAIN-CONTAINING PROTEIN"/>
    <property type="match status" value="1"/>
</dbReference>
<dbReference type="Gene3D" id="3.20.20.80">
    <property type="entry name" value="Glycosidases"/>
    <property type="match status" value="1"/>
</dbReference>
<dbReference type="SUPFAM" id="SSF51445">
    <property type="entry name" value="(Trans)glycosidases"/>
    <property type="match status" value="1"/>
</dbReference>
<feature type="region of interest" description="Disordered" evidence="1">
    <location>
        <begin position="310"/>
        <end position="364"/>
    </location>
</feature>
<feature type="domain" description="Glycosyl hydrolase family 30 beta sandwich" evidence="2">
    <location>
        <begin position="166"/>
        <end position="251"/>
    </location>
</feature>
<dbReference type="InterPro" id="IPR039743">
    <property type="entry name" value="6GAL/EXGAL"/>
</dbReference>
<dbReference type="InterPro" id="IPR033452">
    <property type="entry name" value="GH30_C"/>
</dbReference>
<dbReference type="AlphaFoldDB" id="A0A8H6D5H5"/>
<dbReference type="EMBL" id="JAAOAN010000529">
    <property type="protein sequence ID" value="KAF5704100.1"/>
    <property type="molecule type" value="Genomic_DNA"/>
</dbReference>
<feature type="compositionally biased region" description="Polar residues" evidence="1">
    <location>
        <begin position="326"/>
        <end position="337"/>
    </location>
</feature>
<evidence type="ECO:0000313" key="4">
    <source>
        <dbReference type="Proteomes" id="UP000544331"/>
    </source>
</evidence>
<dbReference type="InterPro" id="IPR013780">
    <property type="entry name" value="Glyco_hydro_b"/>
</dbReference>
<evidence type="ECO:0000313" key="3">
    <source>
        <dbReference type="EMBL" id="KAF5704100.1"/>
    </source>
</evidence>